<evidence type="ECO:0000256" key="1">
    <source>
        <dbReference type="SAM" id="Phobius"/>
    </source>
</evidence>
<feature type="transmembrane region" description="Helical" evidence="1">
    <location>
        <begin position="55"/>
        <end position="73"/>
    </location>
</feature>
<feature type="transmembrane region" description="Helical" evidence="1">
    <location>
        <begin position="20"/>
        <end position="43"/>
    </location>
</feature>
<proteinExistence type="predicted"/>
<gene>
    <name evidence="2" type="ORF">AMECASPLE_039751</name>
</gene>
<keyword evidence="3" id="KW-1185">Reference proteome</keyword>
<dbReference type="EMBL" id="JAHRIP010018370">
    <property type="protein sequence ID" value="MEQ2286191.1"/>
    <property type="molecule type" value="Genomic_DNA"/>
</dbReference>
<organism evidence="2 3">
    <name type="scientific">Ameca splendens</name>
    <dbReference type="NCBI Taxonomy" id="208324"/>
    <lineage>
        <taxon>Eukaryota</taxon>
        <taxon>Metazoa</taxon>
        <taxon>Chordata</taxon>
        <taxon>Craniata</taxon>
        <taxon>Vertebrata</taxon>
        <taxon>Euteleostomi</taxon>
        <taxon>Actinopterygii</taxon>
        <taxon>Neopterygii</taxon>
        <taxon>Teleostei</taxon>
        <taxon>Neoteleostei</taxon>
        <taxon>Acanthomorphata</taxon>
        <taxon>Ovalentaria</taxon>
        <taxon>Atherinomorphae</taxon>
        <taxon>Cyprinodontiformes</taxon>
        <taxon>Goodeidae</taxon>
        <taxon>Ameca</taxon>
    </lineage>
</organism>
<dbReference type="Proteomes" id="UP001469553">
    <property type="component" value="Unassembled WGS sequence"/>
</dbReference>
<keyword evidence="1" id="KW-1133">Transmembrane helix</keyword>
<accession>A0ABV0XXK8</accession>
<protein>
    <submittedName>
        <fullName evidence="2">Uncharacterized protein</fullName>
    </submittedName>
</protein>
<keyword evidence="1" id="KW-0812">Transmembrane</keyword>
<evidence type="ECO:0000313" key="2">
    <source>
        <dbReference type="EMBL" id="MEQ2286191.1"/>
    </source>
</evidence>
<evidence type="ECO:0000313" key="3">
    <source>
        <dbReference type="Proteomes" id="UP001469553"/>
    </source>
</evidence>
<sequence length="115" mass="12455">MSPLVSGFFRSWVTLTLSAPLLMSHYFLPSSFFCFSTAVVAVLSPPSSVSLPNHLSLTCAGVVMAITLAWLGLSKHSDCCSLCGHSPAANPFSIYNLYSGIHTHTHTHTLLFCYM</sequence>
<name>A0ABV0XXK8_9TELE</name>
<comment type="caution">
    <text evidence="2">The sequence shown here is derived from an EMBL/GenBank/DDBJ whole genome shotgun (WGS) entry which is preliminary data.</text>
</comment>
<keyword evidence="1" id="KW-0472">Membrane</keyword>
<reference evidence="2 3" key="1">
    <citation type="submission" date="2021-06" db="EMBL/GenBank/DDBJ databases">
        <authorList>
            <person name="Palmer J.M."/>
        </authorList>
    </citation>
    <scope>NUCLEOTIDE SEQUENCE [LARGE SCALE GENOMIC DNA]</scope>
    <source>
        <strain evidence="2 3">AS_MEX2019</strain>
        <tissue evidence="2">Muscle</tissue>
    </source>
</reference>